<evidence type="ECO:0000313" key="1">
    <source>
        <dbReference type="EMBL" id="CAL1261492.1"/>
    </source>
</evidence>
<proteinExistence type="predicted"/>
<dbReference type="EMBL" id="CAXIEN010000002">
    <property type="protein sequence ID" value="CAL1261492.1"/>
    <property type="molecule type" value="Genomic_DNA"/>
</dbReference>
<reference evidence="1 2" key="1">
    <citation type="submission" date="2024-04" db="EMBL/GenBank/DDBJ databases">
        <authorList>
            <person name="Rising A."/>
            <person name="Reimegard J."/>
            <person name="Sonavane S."/>
            <person name="Akerstrom W."/>
            <person name="Nylinder S."/>
            <person name="Hedman E."/>
            <person name="Kallberg Y."/>
        </authorList>
    </citation>
    <scope>NUCLEOTIDE SEQUENCE [LARGE SCALE GENOMIC DNA]</scope>
</reference>
<keyword evidence="2" id="KW-1185">Reference proteome</keyword>
<organism evidence="1 2">
    <name type="scientific">Larinioides sclopetarius</name>
    <dbReference type="NCBI Taxonomy" id="280406"/>
    <lineage>
        <taxon>Eukaryota</taxon>
        <taxon>Metazoa</taxon>
        <taxon>Ecdysozoa</taxon>
        <taxon>Arthropoda</taxon>
        <taxon>Chelicerata</taxon>
        <taxon>Arachnida</taxon>
        <taxon>Araneae</taxon>
        <taxon>Araneomorphae</taxon>
        <taxon>Entelegynae</taxon>
        <taxon>Araneoidea</taxon>
        <taxon>Araneidae</taxon>
        <taxon>Larinioides</taxon>
    </lineage>
</organism>
<gene>
    <name evidence="1" type="ORF">LARSCL_LOCUS430</name>
</gene>
<accession>A0AAV1YRX7</accession>
<comment type="caution">
    <text evidence="1">The sequence shown here is derived from an EMBL/GenBank/DDBJ whole genome shotgun (WGS) entry which is preliminary data.</text>
</comment>
<protein>
    <submittedName>
        <fullName evidence="1">Uncharacterized protein</fullName>
    </submittedName>
</protein>
<dbReference type="AlphaFoldDB" id="A0AAV1YRX7"/>
<evidence type="ECO:0000313" key="2">
    <source>
        <dbReference type="Proteomes" id="UP001497382"/>
    </source>
</evidence>
<dbReference type="Proteomes" id="UP001497382">
    <property type="component" value="Unassembled WGS sequence"/>
</dbReference>
<name>A0AAV1YRX7_9ARAC</name>
<sequence length="106" mass="12129">MQVDLPRLISDRSFKHVDEKRREGSICIRPAAWLRYLPTFRPLKLILTREPSYQQTTNTSSTTQQSCSCSISGIVISSTQNPLTVFLLFFFQKVLWLGKEAAAVQH</sequence>